<evidence type="ECO:0000313" key="1">
    <source>
        <dbReference type="EMBL" id="KUG03453.1"/>
    </source>
</evidence>
<protein>
    <submittedName>
        <fullName evidence="1">Uncharacterized protein</fullName>
    </submittedName>
</protein>
<proteinExistence type="predicted"/>
<name>A0A0W8E4U6_9ZZZZ</name>
<dbReference type="AlphaFoldDB" id="A0A0W8E4U6"/>
<reference evidence="1" key="1">
    <citation type="journal article" date="2015" name="Proc. Natl. Acad. Sci. U.S.A.">
        <title>Networks of energetic and metabolic interactions define dynamics in microbial communities.</title>
        <authorList>
            <person name="Embree M."/>
            <person name="Liu J.K."/>
            <person name="Al-Bassam M.M."/>
            <person name="Zengler K."/>
        </authorList>
    </citation>
    <scope>NUCLEOTIDE SEQUENCE</scope>
</reference>
<gene>
    <name evidence="1" type="ORF">ASZ90_019155</name>
</gene>
<sequence length="45" mass="4906">MTSYQICIRSGRKDIEKQGMESIHSLPGKALRNPGIGGSGIEYIL</sequence>
<dbReference type="EMBL" id="LNQE01001881">
    <property type="protein sequence ID" value="KUG03453.1"/>
    <property type="molecule type" value="Genomic_DNA"/>
</dbReference>
<comment type="caution">
    <text evidence="1">The sequence shown here is derived from an EMBL/GenBank/DDBJ whole genome shotgun (WGS) entry which is preliminary data.</text>
</comment>
<organism evidence="1">
    <name type="scientific">hydrocarbon metagenome</name>
    <dbReference type="NCBI Taxonomy" id="938273"/>
    <lineage>
        <taxon>unclassified sequences</taxon>
        <taxon>metagenomes</taxon>
        <taxon>ecological metagenomes</taxon>
    </lineage>
</organism>
<accession>A0A0W8E4U6</accession>